<dbReference type="PROSITE" id="PS51257">
    <property type="entry name" value="PROKAR_LIPOPROTEIN"/>
    <property type="match status" value="1"/>
</dbReference>
<accession>A0ABP3Y9C7</accession>
<sequence length="169" mass="18753">MTKTFLFLVLTALLFTSCKEEEDTIPQSELAGTYEISNEINATGIWMVNQYIFAADRTMEQIGLMRDSEKGGVLGYVYYTRGSYSIRGFNLVISMTEAYTLNYQANPKGYAETIEELKAATLSAEFVDFNGRVIRAAAGTKTSIALVCSEIIGPTPTNCVGERVFYRVD</sequence>
<dbReference type="RefSeq" id="WP_343847945.1">
    <property type="nucleotide sequence ID" value="NZ_BAAAFI010000002.1"/>
</dbReference>
<dbReference type="Proteomes" id="UP001500469">
    <property type="component" value="Unassembled WGS sequence"/>
</dbReference>
<reference evidence="2" key="1">
    <citation type="journal article" date="2019" name="Int. J. Syst. Evol. Microbiol.">
        <title>The Global Catalogue of Microorganisms (GCM) 10K type strain sequencing project: providing services to taxonomists for standard genome sequencing and annotation.</title>
        <authorList>
            <consortium name="The Broad Institute Genomics Platform"/>
            <consortium name="The Broad Institute Genome Sequencing Center for Infectious Disease"/>
            <person name="Wu L."/>
            <person name="Ma J."/>
        </authorList>
    </citation>
    <scope>NUCLEOTIDE SEQUENCE [LARGE SCALE GENOMIC DNA]</scope>
    <source>
        <strain evidence="2">JCM 16112</strain>
    </source>
</reference>
<protein>
    <recommendedName>
        <fullName evidence="3">Lipocalin-like domain-containing protein</fullName>
    </recommendedName>
</protein>
<proteinExistence type="predicted"/>
<evidence type="ECO:0008006" key="3">
    <source>
        <dbReference type="Google" id="ProtNLM"/>
    </source>
</evidence>
<evidence type="ECO:0000313" key="1">
    <source>
        <dbReference type="EMBL" id="GAA0877244.1"/>
    </source>
</evidence>
<comment type="caution">
    <text evidence="1">The sequence shown here is derived from an EMBL/GenBank/DDBJ whole genome shotgun (WGS) entry which is preliminary data.</text>
</comment>
<dbReference type="EMBL" id="BAAAFI010000002">
    <property type="protein sequence ID" value="GAA0877244.1"/>
    <property type="molecule type" value="Genomic_DNA"/>
</dbReference>
<evidence type="ECO:0000313" key="2">
    <source>
        <dbReference type="Proteomes" id="UP001500469"/>
    </source>
</evidence>
<name>A0ABP3Y9C7_9BACT</name>
<gene>
    <name evidence="1" type="ORF">GCM10009119_02120</name>
</gene>
<organism evidence="1 2">
    <name type="scientific">Algoriphagus jejuensis</name>
    <dbReference type="NCBI Taxonomy" id="419934"/>
    <lineage>
        <taxon>Bacteria</taxon>
        <taxon>Pseudomonadati</taxon>
        <taxon>Bacteroidota</taxon>
        <taxon>Cytophagia</taxon>
        <taxon>Cytophagales</taxon>
        <taxon>Cyclobacteriaceae</taxon>
        <taxon>Algoriphagus</taxon>
    </lineage>
</organism>
<keyword evidence="2" id="KW-1185">Reference proteome</keyword>